<dbReference type="Proteomes" id="UP000242913">
    <property type="component" value="Unassembled WGS sequence"/>
</dbReference>
<feature type="signal peptide" evidence="1">
    <location>
        <begin position="1"/>
        <end position="21"/>
    </location>
</feature>
<gene>
    <name evidence="2" type="ORF">X798_00376</name>
</gene>
<dbReference type="EMBL" id="KZ269977">
    <property type="protein sequence ID" value="OZC12743.1"/>
    <property type="molecule type" value="Genomic_DNA"/>
</dbReference>
<feature type="chain" id="PRO_5013167277" description="Secreted protein" evidence="1">
    <location>
        <begin position="22"/>
        <end position="82"/>
    </location>
</feature>
<evidence type="ECO:0000256" key="1">
    <source>
        <dbReference type="SAM" id="SignalP"/>
    </source>
</evidence>
<evidence type="ECO:0000313" key="2">
    <source>
        <dbReference type="EMBL" id="OZC12743.1"/>
    </source>
</evidence>
<reference evidence="2 3" key="1">
    <citation type="submission" date="2015-12" db="EMBL/GenBank/DDBJ databases">
        <title>Draft genome of the nematode, Onchocerca flexuosa.</title>
        <authorList>
            <person name="Mitreva M."/>
        </authorList>
    </citation>
    <scope>NUCLEOTIDE SEQUENCE [LARGE SCALE GENOMIC DNA]</scope>
    <source>
        <strain evidence="2">Red Deer</strain>
    </source>
</reference>
<evidence type="ECO:0000313" key="3">
    <source>
        <dbReference type="Proteomes" id="UP000242913"/>
    </source>
</evidence>
<name>A0A238C5K4_9BILA</name>
<dbReference type="OrthoDB" id="10564744at2759"/>
<keyword evidence="1" id="KW-0732">Signal</keyword>
<proteinExistence type="predicted"/>
<protein>
    <recommendedName>
        <fullName evidence="4">Secreted protein</fullName>
    </recommendedName>
</protein>
<accession>A0A238C5K4</accession>
<sequence length="82" mass="9105">MSMKKAYIILTVSLLCQIVKCQDLLSLVSPFLGSAVPHREVRTNNGGGLVQEFIELGTNIGQQLFQTHAMDVRPKPLVCFLF</sequence>
<dbReference type="AlphaFoldDB" id="A0A238C5K4"/>
<evidence type="ECO:0008006" key="4">
    <source>
        <dbReference type="Google" id="ProtNLM"/>
    </source>
</evidence>
<keyword evidence="3" id="KW-1185">Reference proteome</keyword>
<organism evidence="2 3">
    <name type="scientific">Onchocerca flexuosa</name>
    <dbReference type="NCBI Taxonomy" id="387005"/>
    <lineage>
        <taxon>Eukaryota</taxon>
        <taxon>Metazoa</taxon>
        <taxon>Ecdysozoa</taxon>
        <taxon>Nematoda</taxon>
        <taxon>Chromadorea</taxon>
        <taxon>Rhabditida</taxon>
        <taxon>Spirurina</taxon>
        <taxon>Spiruromorpha</taxon>
        <taxon>Filarioidea</taxon>
        <taxon>Onchocercidae</taxon>
        <taxon>Onchocerca</taxon>
    </lineage>
</organism>